<organism evidence="1 2">
    <name type="scientific">Thiorhodococcus mannitoliphagus</name>
    <dbReference type="NCBI Taxonomy" id="329406"/>
    <lineage>
        <taxon>Bacteria</taxon>
        <taxon>Pseudomonadati</taxon>
        <taxon>Pseudomonadota</taxon>
        <taxon>Gammaproteobacteria</taxon>
        <taxon>Chromatiales</taxon>
        <taxon>Chromatiaceae</taxon>
        <taxon>Thiorhodococcus</taxon>
    </lineage>
</organism>
<reference evidence="2" key="1">
    <citation type="journal article" date="2020" name="Microbiol. Resour. Announc.">
        <title>Draft Genome Sequences of Thiorhodococcus mannitoliphagus and Thiorhodococcus minor, Purple Sulfur Photosynthetic Bacteria in the Gammaproteobacterial Family Chromatiaceae.</title>
        <authorList>
            <person name="Aviles F.A."/>
            <person name="Meyer T.E."/>
            <person name="Kyndt J.A."/>
        </authorList>
    </citation>
    <scope>NUCLEOTIDE SEQUENCE [LARGE SCALE GENOMIC DNA]</scope>
    <source>
        <strain evidence="2">DSM 18266</strain>
    </source>
</reference>
<gene>
    <name evidence="1" type="ORF">G3480_19085</name>
</gene>
<protein>
    <submittedName>
        <fullName evidence="1">Uncharacterized protein</fullName>
    </submittedName>
</protein>
<evidence type="ECO:0000313" key="1">
    <source>
        <dbReference type="EMBL" id="NEX22385.1"/>
    </source>
</evidence>
<dbReference type="EMBL" id="JAAIJR010000097">
    <property type="protein sequence ID" value="NEX22385.1"/>
    <property type="molecule type" value="Genomic_DNA"/>
</dbReference>
<keyword evidence="2" id="KW-1185">Reference proteome</keyword>
<dbReference type="AlphaFoldDB" id="A0A6P1E3X6"/>
<accession>A0A6P1E3X6</accession>
<sequence>MFDSYNDGECPQCKLAPGPAVAMELNREDHWECPVCHLQMLGSGGQVLILRERGSGNFKEPRVLAPHSIVGAFMCRQSTEDPWGSGGYFRSAEDLRTFLEQEVDAPDSTED</sequence>
<dbReference type="Proteomes" id="UP000471640">
    <property type="component" value="Unassembled WGS sequence"/>
</dbReference>
<evidence type="ECO:0000313" key="2">
    <source>
        <dbReference type="Proteomes" id="UP000471640"/>
    </source>
</evidence>
<comment type="caution">
    <text evidence="1">The sequence shown here is derived from an EMBL/GenBank/DDBJ whole genome shotgun (WGS) entry which is preliminary data.</text>
</comment>
<dbReference type="RefSeq" id="WP_164655478.1">
    <property type="nucleotide sequence ID" value="NZ_JAAIJR010000097.1"/>
</dbReference>
<proteinExistence type="predicted"/>
<name>A0A6P1E3X6_9GAMM</name>
<reference evidence="1 2" key="2">
    <citation type="submission" date="2020-02" db="EMBL/GenBank/DDBJ databases">
        <title>Genome sequences of Thiorhodococcus mannitoliphagus and Thiorhodococcus minor, purple sulfur photosynthetic bacteria in the gammaproteobacterial family, Chromatiaceae.</title>
        <authorList>
            <person name="Aviles F.A."/>
            <person name="Meyer T.E."/>
            <person name="Kyndt J.A."/>
        </authorList>
    </citation>
    <scope>NUCLEOTIDE SEQUENCE [LARGE SCALE GENOMIC DNA]</scope>
    <source>
        <strain evidence="1 2">DSM 18266</strain>
    </source>
</reference>